<dbReference type="EC" id="2.7.7.65" evidence="1"/>
<sequence length="264" mass="29520">MWSIIWKSVAMTLAIVAVSQIVSFSIRYSSGQPFTWFVFMMNSILPTLTALPGSLYIFRQNARLQKALDDMTVLHKEVSRRATIDAMTGLLNRETFLTQLREIRRSAPDGVLLLIDADNFKAINDQYGHAAGDLALMIISDRLRHADSTSYLTGRIGGEEFAVYLPDTSMERGVEIAEQYRIQIERAEFKPDGEVRHRLTVSIGAAPVRPGTKVSDVMREADQNLYEAKSKGRNRTVSPLDHSPLRKRPNLVVIPGGSGRESNV</sequence>
<dbReference type="Gene3D" id="3.30.70.270">
    <property type="match status" value="1"/>
</dbReference>
<evidence type="ECO:0000313" key="6">
    <source>
        <dbReference type="EMBL" id="RDI50390.1"/>
    </source>
</evidence>
<feature type="region of interest" description="Disordered" evidence="3">
    <location>
        <begin position="229"/>
        <end position="264"/>
    </location>
</feature>
<dbReference type="InterPro" id="IPR050469">
    <property type="entry name" value="Diguanylate_Cyclase"/>
</dbReference>
<proteinExistence type="predicted"/>
<name>A0A370H4P5_9HYPH</name>
<feature type="transmembrane region" description="Helical" evidence="4">
    <location>
        <begin position="34"/>
        <end position="58"/>
    </location>
</feature>
<gene>
    <name evidence="6" type="ORF">DES45_1226</name>
</gene>
<protein>
    <recommendedName>
        <fullName evidence="1">diguanylate cyclase</fullName>
        <ecNumber evidence="1">2.7.7.65</ecNumber>
    </recommendedName>
</protein>
<keyword evidence="4" id="KW-0812">Transmembrane</keyword>
<dbReference type="Proteomes" id="UP000254925">
    <property type="component" value="Unassembled WGS sequence"/>
</dbReference>
<organism evidence="6 7">
    <name type="scientific">Microvirga subterranea</name>
    <dbReference type="NCBI Taxonomy" id="186651"/>
    <lineage>
        <taxon>Bacteria</taxon>
        <taxon>Pseudomonadati</taxon>
        <taxon>Pseudomonadota</taxon>
        <taxon>Alphaproteobacteria</taxon>
        <taxon>Hyphomicrobiales</taxon>
        <taxon>Methylobacteriaceae</taxon>
        <taxon>Microvirga</taxon>
    </lineage>
</organism>
<dbReference type="FunFam" id="3.30.70.270:FF:000001">
    <property type="entry name" value="Diguanylate cyclase domain protein"/>
    <property type="match status" value="1"/>
</dbReference>
<dbReference type="SUPFAM" id="SSF55073">
    <property type="entry name" value="Nucleotide cyclase"/>
    <property type="match status" value="1"/>
</dbReference>
<reference evidence="6 7" key="1">
    <citation type="submission" date="2018-07" db="EMBL/GenBank/DDBJ databases">
        <title>Genomic Encyclopedia of Type Strains, Phase IV (KMG-IV): sequencing the most valuable type-strain genomes for metagenomic binning, comparative biology and taxonomic classification.</title>
        <authorList>
            <person name="Goeker M."/>
        </authorList>
    </citation>
    <scope>NUCLEOTIDE SEQUENCE [LARGE SCALE GENOMIC DNA]</scope>
    <source>
        <strain evidence="6 7">DSM 14364</strain>
    </source>
</reference>
<dbReference type="CDD" id="cd01949">
    <property type="entry name" value="GGDEF"/>
    <property type="match status" value="1"/>
</dbReference>
<dbReference type="SMART" id="SM00267">
    <property type="entry name" value="GGDEF"/>
    <property type="match status" value="1"/>
</dbReference>
<dbReference type="PROSITE" id="PS50887">
    <property type="entry name" value="GGDEF"/>
    <property type="match status" value="1"/>
</dbReference>
<dbReference type="PANTHER" id="PTHR45138">
    <property type="entry name" value="REGULATORY COMPONENTS OF SENSORY TRANSDUCTION SYSTEM"/>
    <property type="match status" value="1"/>
</dbReference>
<dbReference type="InterPro" id="IPR029787">
    <property type="entry name" value="Nucleotide_cyclase"/>
</dbReference>
<dbReference type="EMBL" id="QQBB01000022">
    <property type="protein sequence ID" value="RDI50390.1"/>
    <property type="molecule type" value="Genomic_DNA"/>
</dbReference>
<dbReference type="OrthoDB" id="9812260at2"/>
<dbReference type="InterPro" id="IPR000160">
    <property type="entry name" value="GGDEF_dom"/>
</dbReference>
<evidence type="ECO:0000313" key="7">
    <source>
        <dbReference type="Proteomes" id="UP000254925"/>
    </source>
</evidence>
<keyword evidence="7" id="KW-1185">Reference proteome</keyword>
<evidence type="ECO:0000259" key="5">
    <source>
        <dbReference type="PROSITE" id="PS50887"/>
    </source>
</evidence>
<dbReference type="PANTHER" id="PTHR45138:SF9">
    <property type="entry name" value="DIGUANYLATE CYCLASE DGCM-RELATED"/>
    <property type="match status" value="1"/>
</dbReference>
<keyword evidence="4" id="KW-0472">Membrane</keyword>
<comment type="caution">
    <text evidence="6">The sequence shown here is derived from an EMBL/GenBank/DDBJ whole genome shotgun (WGS) entry which is preliminary data.</text>
</comment>
<feature type="domain" description="GGDEF" evidence="5">
    <location>
        <begin position="108"/>
        <end position="241"/>
    </location>
</feature>
<feature type="transmembrane region" description="Helical" evidence="4">
    <location>
        <begin position="9"/>
        <end position="28"/>
    </location>
</feature>
<keyword evidence="4" id="KW-1133">Transmembrane helix</keyword>
<evidence type="ECO:0000256" key="2">
    <source>
        <dbReference type="ARBA" id="ARBA00034247"/>
    </source>
</evidence>
<dbReference type="InterPro" id="IPR043128">
    <property type="entry name" value="Rev_trsase/Diguanyl_cyclase"/>
</dbReference>
<dbReference type="GO" id="GO:0052621">
    <property type="term" value="F:diguanylate cyclase activity"/>
    <property type="evidence" value="ECO:0007669"/>
    <property type="project" value="UniProtKB-EC"/>
</dbReference>
<evidence type="ECO:0000256" key="3">
    <source>
        <dbReference type="SAM" id="MobiDB-lite"/>
    </source>
</evidence>
<comment type="catalytic activity">
    <reaction evidence="2">
        <text>2 GTP = 3',3'-c-di-GMP + 2 diphosphate</text>
        <dbReference type="Rhea" id="RHEA:24898"/>
        <dbReference type="ChEBI" id="CHEBI:33019"/>
        <dbReference type="ChEBI" id="CHEBI:37565"/>
        <dbReference type="ChEBI" id="CHEBI:58805"/>
        <dbReference type="EC" id="2.7.7.65"/>
    </reaction>
</comment>
<evidence type="ECO:0000256" key="4">
    <source>
        <dbReference type="SAM" id="Phobius"/>
    </source>
</evidence>
<dbReference type="AlphaFoldDB" id="A0A370H4P5"/>
<evidence type="ECO:0000256" key="1">
    <source>
        <dbReference type="ARBA" id="ARBA00012528"/>
    </source>
</evidence>
<accession>A0A370H4P5</accession>
<dbReference type="Pfam" id="PF00990">
    <property type="entry name" value="GGDEF"/>
    <property type="match status" value="1"/>
</dbReference>
<dbReference type="NCBIfam" id="TIGR00254">
    <property type="entry name" value="GGDEF"/>
    <property type="match status" value="1"/>
</dbReference>